<proteinExistence type="predicted"/>
<reference evidence="2" key="1">
    <citation type="journal article" date="1998" name="J. Infect. Dis.">
        <title>Evidence of Nef truncation in human immunodeficiency virus type 2 infection.</title>
        <authorList>
            <person name="Switzer W.M."/>
            <person name="Wiktor S."/>
            <person name="Soriano V."/>
            <person name="Silva-Graca A."/>
            <person name="Mansinho K."/>
            <person name="Coulibaly I.M."/>
            <person name="Ekpini E."/>
            <person name="Greenberg A.E."/>
            <person name="Folks T.M."/>
            <person name="Heneine W."/>
        </authorList>
    </citation>
    <scope>NUCLEOTIDE SEQUENCE</scope>
</reference>
<accession>O57057</accession>
<sequence>MGASGSKKHSRPSRGLRERLLRACGGSYVQQYSASGGGYSRFQEESGRGQKSPSCEGQRYQQGEFMNIPWRTPASEGQKDLSRFQ</sequence>
<dbReference type="InterPro" id="IPR001558">
    <property type="entry name" value="HIV_Nef"/>
</dbReference>
<organismHost>
    <name type="scientific">Homo sapiens</name>
    <name type="common">Human</name>
    <dbReference type="NCBI Taxonomy" id="9606"/>
</organismHost>
<evidence type="ECO:0000313" key="2">
    <source>
        <dbReference type="EMBL" id="AAC04233.1"/>
    </source>
</evidence>
<feature type="region of interest" description="Disordered" evidence="1">
    <location>
        <begin position="35"/>
        <end position="85"/>
    </location>
</feature>
<name>O57057_9HIV2</name>
<dbReference type="EMBL" id="U76645">
    <property type="protein sequence ID" value="AAC04233.1"/>
    <property type="molecule type" value="Genomic_DNA"/>
</dbReference>
<organism evidence="2">
    <name type="scientific">Human immunodeficiency virus 2</name>
    <dbReference type="NCBI Taxonomy" id="11709"/>
    <lineage>
        <taxon>Viruses</taxon>
        <taxon>Riboviria</taxon>
        <taxon>Pararnavirae</taxon>
        <taxon>Artverviricota</taxon>
        <taxon>Revtraviricetes</taxon>
        <taxon>Ortervirales</taxon>
        <taxon>Retroviridae</taxon>
        <taxon>Orthoretrovirinae</taxon>
        <taxon>Lentivirus</taxon>
        <taxon>Lentivirus humimdef2</taxon>
    </lineage>
</organism>
<protein>
    <submittedName>
        <fullName evidence="2">Nef protein</fullName>
    </submittedName>
</protein>
<gene>
    <name evidence="2" type="primary">nef</name>
</gene>
<dbReference type="Pfam" id="PF00469">
    <property type="entry name" value="F-protein"/>
    <property type="match status" value="1"/>
</dbReference>
<dbReference type="GO" id="GO:0005525">
    <property type="term" value="F:GTP binding"/>
    <property type="evidence" value="ECO:0007669"/>
    <property type="project" value="InterPro"/>
</dbReference>
<evidence type="ECO:0000256" key="1">
    <source>
        <dbReference type="SAM" id="MobiDB-lite"/>
    </source>
</evidence>
<feature type="compositionally biased region" description="Polar residues" evidence="1">
    <location>
        <begin position="49"/>
        <end position="61"/>
    </location>
</feature>